<dbReference type="SUPFAM" id="SSF53254">
    <property type="entry name" value="Phosphoglycerate mutase-like"/>
    <property type="match status" value="1"/>
</dbReference>
<dbReference type="PANTHER" id="PTHR48100">
    <property type="entry name" value="BROAD-SPECIFICITY PHOSPHATASE YOR283W-RELATED"/>
    <property type="match status" value="1"/>
</dbReference>
<keyword evidence="2" id="KW-1185">Reference proteome</keyword>
<gene>
    <name evidence="1" type="ORF">ACFOGJ_08615</name>
</gene>
<dbReference type="PANTHER" id="PTHR48100:SF1">
    <property type="entry name" value="HISTIDINE PHOSPHATASE FAMILY PROTEIN-RELATED"/>
    <property type="match status" value="1"/>
</dbReference>
<evidence type="ECO:0000313" key="1">
    <source>
        <dbReference type="EMBL" id="MFC3227288.1"/>
    </source>
</evidence>
<dbReference type="InterPro" id="IPR029033">
    <property type="entry name" value="His_PPase_superfam"/>
</dbReference>
<evidence type="ECO:0000313" key="2">
    <source>
        <dbReference type="Proteomes" id="UP001595528"/>
    </source>
</evidence>
<organism evidence="1 2">
    <name type="scientific">Marinibaculum pumilum</name>
    <dbReference type="NCBI Taxonomy" id="1766165"/>
    <lineage>
        <taxon>Bacteria</taxon>
        <taxon>Pseudomonadati</taxon>
        <taxon>Pseudomonadota</taxon>
        <taxon>Alphaproteobacteria</taxon>
        <taxon>Rhodospirillales</taxon>
        <taxon>Rhodospirillaceae</taxon>
        <taxon>Marinibaculum</taxon>
    </lineage>
</organism>
<sequence length="214" mass="23130">MSRRPRAVVLGLLRHGTTDWNREGRLQGRAERALDPAEEARLRGAALPALPRFDAVRVSPLQRTRQTAAALATGMPGWPGATAEDSLVEMDWGAWEGCRPADLRRDPGSGFAAAEAQGLDLMPPGGESPRMVQDRLSRWLAVLDRPTLAVTHKGVIRALLALAHDWPMLGRAPAKLDWQALHAMLVVDGRPRPWCYNLPLVAAPARSGNGAGPA</sequence>
<dbReference type="CDD" id="cd07067">
    <property type="entry name" value="HP_PGM_like"/>
    <property type="match status" value="1"/>
</dbReference>
<name>A0ABV7KXZ6_9PROT</name>
<accession>A0ABV7KXZ6</accession>
<dbReference type="InterPro" id="IPR050275">
    <property type="entry name" value="PGM_Phosphatase"/>
</dbReference>
<dbReference type="Proteomes" id="UP001595528">
    <property type="component" value="Unassembled WGS sequence"/>
</dbReference>
<dbReference type="RefSeq" id="WP_379899450.1">
    <property type="nucleotide sequence ID" value="NZ_JBHRTR010000020.1"/>
</dbReference>
<dbReference type="InterPro" id="IPR013078">
    <property type="entry name" value="His_Pase_superF_clade-1"/>
</dbReference>
<dbReference type="Pfam" id="PF00300">
    <property type="entry name" value="His_Phos_1"/>
    <property type="match status" value="1"/>
</dbReference>
<reference evidence="2" key="1">
    <citation type="journal article" date="2019" name="Int. J. Syst. Evol. Microbiol.">
        <title>The Global Catalogue of Microorganisms (GCM) 10K type strain sequencing project: providing services to taxonomists for standard genome sequencing and annotation.</title>
        <authorList>
            <consortium name="The Broad Institute Genomics Platform"/>
            <consortium name="The Broad Institute Genome Sequencing Center for Infectious Disease"/>
            <person name="Wu L."/>
            <person name="Ma J."/>
        </authorList>
    </citation>
    <scope>NUCLEOTIDE SEQUENCE [LARGE SCALE GENOMIC DNA]</scope>
    <source>
        <strain evidence="2">KCTC 42964</strain>
    </source>
</reference>
<comment type="caution">
    <text evidence="1">The sequence shown here is derived from an EMBL/GenBank/DDBJ whole genome shotgun (WGS) entry which is preliminary data.</text>
</comment>
<proteinExistence type="predicted"/>
<dbReference type="EMBL" id="JBHRTR010000020">
    <property type="protein sequence ID" value="MFC3227288.1"/>
    <property type="molecule type" value="Genomic_DNA"/>
</dbReference>
<protein>
    <submittedName>
        <fullName evidence="1">Histidine phosphatase family protein</fullName>
    </submittedName>
</protein>
<dbReference type="SMART" id="SM00855">
    <property type="entry name" value="PGAM"/>
    <property type="match status" value="1"/>
</dbReference>
<dbReference type="Gene3D" id="3.40.50.1240">
    <property type="entry name" value="Phosphoglycerate mutase-like"/>
    <property type="match status" value="1"/>
</dbReference>